<dbReference type="Proteomes" id="UP001580928">
    <property type="component" value="Unassembled WGS sequence"/>
</dbReference>
<organism evidence="6 7">
    <name type="scientific">Albibacterium profundi</name>
    <dbReference type="NCBI Taxonomy" id="3134906"/>
    <lineage>
        <taxon>Bacteria</taxon>
        <taxon>Pseudomonadati</taxon>
        <taxon>Bacteroidota</taxon>
        <taxon>Sphingobacteriia</taxon>
        <taxon>Sphingobacteriales</taxon>
        <taxon>Sphingobacteriaceae</taxon>
        <taxon>Albibacterium</taxon>
    </lineage>
</organism>
<dbReference type="EMBL" id="JBBVGT010000002">
    <property type="protein sequence ID" value="MFB5944691.1"/>
    <property type="molecule type" value="Genomic_DNA"/>
</dbReference>
<feature type="transmembrane region" description="Helical" evidence="4">
    <location>
        <begin position="6"/>
        <end position="27"/>
    </location>
</feature>
<sequence length="401" mass="45432">MEVFFWISLTIVVYTFIGYGAVLFLLVKIKRAFGKKAKTNNINLADLPTCSVLIAAYNEESVIRQKIENTLALNYPSHLIQYFIVTDGSTDSTNQIVSEYPSANLLFEPQRSGKINAIHRSMSLINSDVVVFTDANTFLNEDALLNICRHYTNPQVGGVAGEKRIYTDEKADASSAGEGFYWKYESKLKEWDSELNTAIGAAGELFSIRRELYQAVPSDTILDDFMISMQIAMQGHKIVYEPEAYALETSSSNVREELKRKIRIATGGIQSIINLKALLNPVAYGILSFQYISHRVLRWSITPILLIITFILNGLLVIKAEGLIYSLMFGSQLAFYLLALLGYRLEKKELKLKIAFIPYYFCVMNYAVIVGTFKYFTTKRSAVWEKAERKENIKYDGKFVS</sequence>
<feature type="domain" description="Glycosyltransferase 2-like" evidence="5">
    <location>
        <begin position="51"/>
        <end position="214"/>
    </location>
</feature>
<dbReference type="InterPro" id="IPR001173">
    <property type="entry name" value="Glyco_trans_2-like"/>
</dbReference>
<keyword evidence="4" id="KW-0472">Membrane</keyword>
<dbReference type="Pfam" id="PF00535">
    <property type="entry name" value="Glycos_transf_2"/>
    <property type="match status" value="1"/>
</dbReference>
<keyword evidence="3" id="KW-0808">Transferase</keyword>
<keyword evidence="2" id="KW-0328">Glycosyltransferase</keyword>
<evidence type="ECO:0000256" key="4">
    <source>
        <dbReference type="SAM" id="Phobius"/>
    </source>
</evidence>
<feature type="transmembrane region" description="Helical" evidence="4">
    <location>
        <begin position="296"/>
        <end position="318"/>
    </location>
</feature>
<protein>
    <submittedName>
        <fullName evidence="6">Glycosyltransferase family 2 protein</fullName>
    </submittedName>
</protein>
<comment type="caution">
    <text evidence="6">The sequence shown here is derived from an EMBL/GenBank/DDBJ whole genome shotgun (WGS) entry which is preliminary data.</text>
</comment>
<feature type="transmembrane region" description="Helical" evidence="4">
    <location>
        <begin position="324"/>
        <end position="343"/>
    </location>
</feature>
<evidence type="ECO:0000256" key="2">
    <source>
        <dbReference type="ARBA" id="ARBA00022676"/>
    </source>
</evidence>
<dbReference type="Gene3D" id="3.90.550.10">
    <property type="entry name" value="Spore Coat Polysaccharide Biosynthesis Protein SpsA, Chain A"/>
    <property type="match status" value="1"/>
</dbReference>
<evidence type="ECO:0000256" key="3">
    <source>
        <dbReference type="ARBA" id="ARBA00022679"/>
    </source>
</evidence>
<dbReference type="RefSeq" id="WP_375556254.1">
    <property type="nucleotide sequence ID" value="NZ_JBBVGT010000002.1"/>
</dbReference>
<evidence type="ECO:0000313" key="6">
    <source>
        <dbReference type="EMBL" id="MFB5944691.1"/>
    </source>
</evidence>
<keyword evidence="4" id="KW-1133">Transmembrane helix</keyword>
<dbReference type="PANTHER" id="PTHR43630:SF1">
    <property type="entry name" value="POLY-BETA-1,6-N-ACETYL-D-GLUCOSAMINE SYNTHASE"/>
    <property type="match status" value="1"/>
</dbReference>
<dbReference type="CDD" id="cd06439">
    <property type="entry name" value="CESA_like_1"/>
    <property type="match status" value="1"/>
</dbReference>
<accession>A0ABV5CB36</accession>
<keyword evidence="7" id="KW-1185">Reference proteome</keyword>
<dbReference type="PANTHER" id="PTHR43630">
    <property type="entry name" value="POLY-BETA-1,6-N-ACETYL-D-GLUCOSAMINE SYNTHASE"/>
    <property type="match status" value="1"/>
</dbReference>
<keyword evidence="4" id="KW-0812">Transmembrane</keyword>
<proteinExistence type="inferred from homology"/>
<name>A0ABV5CB36_9SPHI</name>
<feature type="transmembrane region" description="Helical" evidence="4">
    <location>
        <begin position="355"/>
        <end position="376"/>
    </location>
</feature>
<evidence type="ECO:0000256" key="1">
    <source>
        <dbReference type="ARBA" id="ARBA00006739"/>
    </source>
</evidence>
<gene>
    <name evidence="6" type="ORF">WKR92_02475</name>
</gene>
<comment type="similarity">
    <text evidence="1">Belongs to the glycosyltransferase 2 family.</text>
</comment>
<evidence type="ECO:0000313" key="7">
    <source>
        <dbReference type="Proteomes" id="UP001580928"/>
    </source>
</evidence>
<dbReference type="InterPro" id="IPR029044">
    <property type="entry name" value="Nucleotide-diphossugar_trans"/>
</dbReference>
<reference evidence="6 7" key="1">
    <citation type="submission" date="2024-04" db="EMBL/GenBank/DDBJ databases">
        <title>Albibacterium profundi sp. nov., isolated from sediment of the Challenger Deep of Mariana Trench.</title>
        <authorList>
            <person name="Wang Y."/>
        </authorList>
    </citation>
    <scope>NUCLEOTIDE SEQUENCE [LARGE SCALE GENOMIC DNA]</scope>
    <source>
        <strain evidence="6 7">RHL897</strain>
    </source>
</reference>
<dbReference type="SUPFAM" id="SSF53448">
    <property type="entry name" value="Nucleotide-diphospho-sugar transferases"/>
    <property type="match status" value="1"/>
</dbReference>
<evidence type="ECO:0000259" key="5">
    <source>
        <dbReference type="Pfam" id="PF00535"/>
    </source>
</evidence>